<keyword evidence="6" id="KW-0812">Transmembrane</keyword>
<gene>
    <name evidence="9" type="ORF">ACFOEE_09860</name>
</gene>
<name>A0ABV7CJU0_9GAMM</name>
<comment type="caution">
    <text evidence="9">The sequence shown here is derived from an EMBL/GenBank/DDBJ whole genome shotgun (WGS) entry which is preliminary data.</text>
</comment>
<evidence type="ECO:0000259" key="7">
    <source>
        <dbReference type="PROSITE" id="PS50011"/>
    </source>
</evidence>
<protein>
    <submittedName>
        <fullName evidence="9">Protein kinase</fullName>
    </submittedName>
</protein>
<accession>A0ABV7CJU0</accession>
<keyword evidence="3" id="KW-0547">Nucleotide-binding</keyword>
<evidence type="ECO:0000256" key="5">
    <source>
        <dbReference type="ARBA" id="ARBA00022840"/>
    </source>
</evidence>
<dbReference type="InterPro" id="IPR036457">
    <property type="entry name" value="PPM-type-like_dom_sf"/>
</dbReference>
<dbReference type="CDD" id="cd14014">
    <property type="entry name" value="STKc_PknB_like"/>
    <property type="match status" value="1"/>
</dbReference>
<dbReference type="Gene3D" id="3.30.200.20">
    <property type="entry name" value="Phosphorylase Kinase, domain 1"/>
    <property type="match status" value="1"/>
</dbReference>
<dbReference type="Pfam" id="PF00069">
    <property type="entry name" value="Pkinase"/>
    <property type="match status" value="1"/>
</dbReference>
<evidence type="ECO:0000313" key="9">
    <source>
        <dbReference type="EMBL" id="MFC3032823.1"/>
    </source>
</evidence>
<dbReference type="Gene3D" id="1.10.510.10">
    <property type="entry name" value="Transferase(Phosphotransferase) domain 1"/>
    <property type="match status" value="1"/>
</dbReference>
<dbReference type="CDD" id="cd00143">
    <property type="entry name" value="PP2Cc"/>
    <property type="match status" value="1"/>
</dbReference>
<keyword evidence="1" id="KW-0723">Serine/threonine-protein kinase</keyword>
<reference evidence="10" key="1">
    <citation type="journal article" date="2019" name="Int. J. Syst. Evol. Microbiol.">
        <title>The Global Catalogue of Microorganisms (GCM) 10K type strain sequencing project: providing services to taxonomists for standard genome sequencing and annotation.</title>
        <authorList>
            <consortium name="The Broad Institute Genomics Platform"/>
            <consortium name="The Broad Institute Genome Sequencing Center for Infectious Disease"/>
            <person name="Wu L."/>
            <person name="Ma J."/>
        </authorList>
    </citation>
    <scope>NUCLEOTIDE SEQUENCE [LARGE SCALE GENOMIC DNA]</scope>
    <source>
        <strain evidence="10">KCTC 42730</strain>
    </source>
</reference>
<dbReference type="Proteomes" id="UP001595453">
    <property type="component" value="Unassembled WGS sequence"/>
</dbReference>
<dbReference type="RefSeq" id="WP_377123718.1">
    <property type="nucleotide sequence ID" value="NZ_JBHRSD010000015.1"/>
</dbReference>
<dbReference type="SUPFAM" id="SSF81606">
    <property type="entry name" value="PP2C-like"/>
    <property type="match status" value="1"/>
</dbReference>
<dbReference type="SMART" id="SM00331">
    <property type="entry name" value="PP2C_SIG"/>
    <property type="match status" value="1"/>
</dbReference>
<evidence type="ECO:0000256" key="3">
    <source>
        <dbReference type="ARBA" id="ARBA00022741"/>
    </source>
</evidence>
<dbReference type="PANTHER" id="PTHR24351">
    <property type="entry name" value="RIBOSOMAL PROTEIN S6 KINASE"/>
    <property type="match status" value="1"/>
</dbReference>
<organism evidence="9 10">
    <name type="scientific">Pseudoalteromonas fenneropenaei</name>
    <dbReference type="NCBI Taxonomy" id="1737459"/>
    <lineage>
        <taxon>Bacteria</taxon>
        <taxon>Pseudomonadati</taxon>
        <taxon>Pseudomonadota</taxon>
        <taxon>Gammaproteobacteria</taxon>
        <taxon>Alteromonadales</taxon>
        <taxon>Pseudoalteromonadaceae</taxon>
        <taxon>Pseudoalteromonas</taxon>
    </lineage>
</organism>
<evidence type="ECO:0000313" key="10">
    <source>
        <dbReference type="Proteomes" id="UP001595453"/>
    </source>
</evidence>
<feature type="transmembrane region" description="Helical" evidence="6">
    <location>
        <begin position="548"/>
        <end position="569"/>
    </location>
</feature>
<evidence type="ECO:0000256" key="4">
    <source>
        <dbReference type="ARBA" id="ARBA00022777"/>
    </source>
</evidence>
<keyword evidence="2" id="KW-0808">Transferase</keyword>
<dbReference type="InterPro" id="IPR001932">
    <property type="entry name" value="PPM-type_phosphatase-like_dom"/>
</dbReference>
<evidence type="ECO:0000256" key="1">
    <source>
        <dbReference type="ARBA" id="ARBA00022527"/>
    </source>
</evidence>
<evidence type="ECO:0000259" key="8">
    <source>
        <dbReference type="PROSITE" id="PS51746"/>
    </source>
</evidence>
<dbReference type="InterPro" id="IPR000719">
    <property type="entry name" value="Prot_kinase_dom"/>
</dbReference>
<dbReference type="PROSITE" id="PS51746">
    <property type="entry name" value="PPM_2"/>
    <property type="match status" value="1"/>
</dbReference>
<sequence length="576" mass="64674">MQNTNVQAGMSSSAGVKEINEDYAGFLIPNDNYLAQVKGMAFCIADGVSSAEAGKEASETAVERFLTEYVKTPDTWSVSRSGEQVLSAINLRLYRKSHEFTQDNKGYLTTLSCLIVKGIHGHLFHVGDSRVFRLRGDTFEQLSTDHITLLGHGKSFLSRALGMDNNIHIDYCSFELNKGDIYLLSTDGLHEFVPTAELLKTLKQDADPERIAQQLCQHAADNGSDDNISCVVVKIHQLPHQDESEFNAELMRLPFPPTLVPGMKLDGYKVVEELFASPRSQLYLVEDEESGQRFAMKTPSINFEDDAHYIDRFLKEQWIGSRIDSPYVVKIIQHSRPRTALYYLMERLDGVSLDVWMERNHPIKPKQAIQIVKKIALGLNAFHSNDAIHQDLKPGNVMVLNDGSVKLVDFGSVFVAGVAELYRPIEHLGALGTASYSDPNYLVGKNSAVQGDVYSLATICYELFTGQLPYGDKVEECTTMFDYDRLRYRSAAKYNALIPVWFDKALQKGVNFNLTQRYETVDALLADLTKPNPDFLKPEPEPQEASSLVFWKILSGFWFVTLLLMLYLFSQSQGGS</sequence>
<keyword evidence="10" id="KW-1185">Reference proteome</keyword>
<keyword evidence="4 9" id="KW-0418">Kinase</keyword>
<proteinExistence type="predicted"/>
<dbReference type="SMART" id="SM00332">
    <property type="entry name" value="PP2Cc"/>
    <property type="match status" value="1"/>
</dbReference>
<keyword evidence="5" id="KW-0067">ATP-binding</keyword>
<dbReference type="PROSITE" id="PS50011">
    <property type="entry name" value="PROTEIN_KINASE_DOM"/>
    <property type="match status" value="1"/>
</dbReference>
<dbReference type="Pfam" id="PF13672">
    <property type="entry name" value="PP2C_2"/>
    <property type="match status" value="1"/>
</dbReference>
<dbReference type="InterPro" id="IPR011009">
    <property type="entry name" value="Kinase-like_dom_sf"/>
</dbReference>
<feature type="domain" description="Protein kinase" evidence="7">
    <location>
        <begin position="268"/>
        <end position="535"/>
    </location>
</feature>
<feature type="domain" description="PPM-type phosphatase" evidence="8">
    <location>
        <begin position="7"/>
        <end position="235"/>
    </location>
</feature>
<dbReference type="EMBL" id="JBHRSD010000015">
    <property type="protein sequence ID" value="MFC3032823.1"/>
    <property type="molecule type" value="Genomic_DNA"/>
</dbReference>
<dbReference type="SMART" id="SM00220">
    <property type="entry name" value="S_TKc"/>
    <property type="match status" value="1"/>
</dbReference>
<keyword evidence="6" id="KW-0472">Membrane</keyword>
<dbReference type="Gene3D" id="3.60.40.10">
    <property type="entry name" value="PPM-type phosphatase domain"/>
    <property type="match status" value="1"/>
</dbReference>
<keyword evidence="6" id="KW-1133">Transmembrane helix</keyword>
<evidence type="ECO:0000256" key="6">
    <source>
        <dbReference type="SAM" id="Phobius"/>
    </source>
</evidence>
<dbReference type="GO" id="GO:0016301">
    <property type="term" value="F:kinase activity"/>
    <property type="evidence" value="ECO:0007669"/>
    <property type="project" value="UniProtKB-KW"/>
</dbReference>
<evidence type="ECO:0000256" key="2">
    <source>
        <dbReference type="ARBA" id="ARBA00022679"/>
    </source>
</evidence>
<dbReference type="SUPFAM" id="SSF56112">
    <property type="entry name" value="Protein kinase-like (PK-like)"/>
    <property type="match status" value="1"/>
</dbReference>